<dbReference type="OrthoDB" id="3688443at2"/>
<name>A0A2W2DB24_9ACTN</name>
<dbReference type="EMBL" id="POUB01000008">
    <property type="protein sequence ID" value="PZG02435.1"/>
    <property type="molecule type" value="Genomic_DNA"/>
</dbReference>
<dbReference type="AlphaFoldDB" id="A0A2W2DB24"/>
<evidence type="ECO:0000313" key="2">
    <source>
        <dbReference type="Proteomes" id="UP000248749"/>
    </source>
</evidence>
<reference evidence="1 2" key="1">
    <citation type="submission" date="2018-01" db="EMBL/GenBank/DDBJ databases">
        <title>Draft genome sequence of Salinispora sp. 13K206.</title>
        <authorList>
            <person name="Sahin N."/>
            <person name="Saygin H."/>
            <person name="Ay H."/>
        </authorList>
    </citation>
    <scope>NUCLEOTIDE SEQUENCE [LARGE SCALE GENOMIC DNA]</scope>
    <source>
        <strain evidence="1 2">13K206</strain>
    </source>
</reference>
<comment type="caution">
    <text evidence="1">The sequence shown here is derived from an EMBL/GenBank/DDBJ whole genome shotgun (WGS) entry which is preliminary data.</text>
</comment>
<organism evidence="1 2">
    <name type="scientific">Micromonospora deserti</name>
    <dbReference type="NCBI Taxonomy" id="2070366"/>
    <lineage>
        <taxon>Bacteria</taxon>
        <taxon>Bacillati</taxon>
        <taxon>Actinomycetota</taxon>
        <taxon>Actinomycetes</taxon>
        <taxon>Micromonosporales</taxon>
        <taxon>Micromonosporaceae</taxon>
        <taxon>Micromonospora</taxon>
    </lineage>
</organism>
<dbReference type="Proteomes" id="UP000248749">
    <property type="component" value="Unassembled WGS sequence"/>
</dbReference>
<dbReference type="RefSeq" id="WP_111132499.1">
    <property type="nucleotide sequence ID" value="NZ_POUB01000008.1"/>
</dbReference>
<evidence type="ECO:0000313" key="1">
    <source>
        <dbReference type="EMBL" id="PZG02435.1"/>
    </source>
</evidence>
<gene>
    <name evidence="1" type="ORF">C1I99_02325</name>
</gene>
<protein>
    <submittedName>
        <fullName evidence="1">Uncharacterized protein</fullName>
    </submittedName>
</protein>
<accession>A0A2W2DB24</accession>
<proteinExistence type="predicted"/>
<keyword evidence="2" id="KW-1185">Reference proteome</keyword>
<sequence>MQPGTTDVEYGEPFNKAFDQIRSGIDTAVGTFNDIVDEVNDWKWLLGPAALWWIKQNLDTTRAALDAVLDRVDYALEHQLPVLSLINISFRWVNDVKTPISDLSFVTTEPVNENLAKWTGDAASAYHAKAVKQKAAVDESVLKSEFISQWLFKIAKANVDYAVELAKIVTGLAGKLVQAATEATTVIDLPWAISTLAKSVGDLVTAGLDTLLTIGQRFVDALGNVRDIATQVGDYSKLPEGRWPQAVRG</sequence>